<dbReference type="HOGENOM" id="CLU_005965_0_1_3"/>
<sequence>MGNVVGIDLGTTNSVAAFKFADVEVVTNDENSPPDRKLTRSVVAEEQGKLLIGEKAYNQLRLDPENVIISIKRLIGRGFSDSVVQQQLSRFGYKITQSTQGTENSLAVWLGGKEYQPEDISAEIIKKVVQNASSYQSEKGQKGTITSVVVTIPAYFDDKQRQATQTATTKAGLALLELLPEPTAAAISYGFKPNSEDVQTILVYDFGGGTFDSSLITVAGNQFIESVKGGDLWLGGDDIDNLIIKFIKEQAARQEEIDDIDYLIAKMPHYQRVRFNADLKLAAERAKIDLSNISSAKIIPATPLLDEFGASIYIDVELTREQFEGMILPLVERSIAICKDAIKYSEYPTEMIDVVLLVGGSSQIPLVQKKVREAFGADKVVVHPRPMYAVAEGAAIVAAGLTEKVGTLSRDYSIKLVDDPRHKLISRGEILPVKTAQTFKTVADGQRLVHLQFFSPDHVREDRDRVNKEDRIGEMWLGLDQYYPQGTEVLVTLEIDEKKSYLQVTAVLKNNPSVKVSCSLSRGKVDEKISQEIEQVISEVNSSNLTVFGAEEVLKKIVPVVQLTNQIFDANGIERPDIRNRAQADFAEFKASISEDRSLAEALANRCEFLLEACDFIIPEAQQERLLNLSKNLRQAIATNNLSAMQKLSEDTKQELALLPDLVHLVQASLIAIARASVTSPTQANAMSDKLDRMLGAMKRGDGNEAERLWNDLQPDVSNWIDQDLPSGSIATGIRR</sequence>
<dbReference type="Gene3D" id="3.30.30.30">
    <property type="match status" value="1"/>
</dbReference>
<dbReference type="OrthoDB" id="9766019at2"/>
<dbReference type="Gene3D" id="3.30.420.40">
    <property type="match status" value="2"/>
</dbReference>
<dbReference type="GO" id="GO:0140662">
    <property type="term" value="F:ATP-dependent protein folding chaperone"/>
    <property type="evidence" value="ECO:0007669"/>
    <property type="project" value="InterPro"/>
</dbReference>
<dbReference type="STRING" id="1173022.Cri9333_4390"/>
<protein>
    <submittedName>
        <fullName evidence="8">Heat shock protein 70</fullName>
    </submittedName>
</protein>
<keyword evidence="2" id="KW-0597">Phosphoprotein</keyword>
<comment type="similarity">
    <text evidence="1 7">Belongs to the heat shock protein 70 family.</text>
</comment>
<evidence type="ECO:0000256" key="2">
    <source>
        <dbReference type="ARBA" id="ARBA00022553"/>
    </source>
</evidence>
<dbReference type="PROSITE" id="PS00329">
    <property type="entry name" value="HSP70_2"/>
    <property type="match status" value="1"/>
</dbReference>
<dbReference type="InterPro" id="IPR013126">
    <property type="entry name" value="Hsp_70_fam"/>
</dbReference>
<keyword evidence="9" id="KW-1185">Reference proteome</keyword>
<evidence type="ECO:0000256" key="7">
    <source>
        <dbReference type="RuleBase" id="RU003322"/>
    </source>
</evidence>
<dbReference type="SUPFAM" id="SSF100920">
    <property type="entry name" value="Heat shock protein 70kD (HSP70), peptide-binding domain"/>
    <property type="match status" value="1"/>
</dbReference>
<dbReference type="InterPro" id="IPR029047">
    <property type="entry name" value="HSP70_peptide-bd_sf"/>
</dbReference>
<dbReference type="EMBL" id="CP003620">
    <property type="protein sequence ID" value="AFZ15173.1"/>
    <property type="molecule type" value="Genomic_DNA"/>
</dbReference>
<dbReference type="PATRIC" id="fig|1173022.3.peg.4740"/>
<dbReference type="Proteomes" id="UP000010472">
    <property type="component" value="Chromosome"/>
</dbReference>
<organism evidence="8 9">
    <name type="scientific">Crinalium epipsammum PCC 9333</name>
    <dbReference type="NCBI Taxonomy" id="1173022"/>
    <lineage>
        <taxon>Bacteria</taxon>
        <taxon>Bacillati</taxon>
        <taxon>Cyanobacteriota</taxon>
        <taxon>Cyanophyceae</taxon>
        <taxon>Gomontiellales</taxon>
        <taxon>Gomontiellaceae</taxon>
        <taxon>Crinalium</taxon>
    </lineage>
</organism>
<gene>
    <name evidence="8" type="ORF">Cri9333_4390</name>
</gene>
<dbReference type="PROSITE" id="PS00297">
    <property type="entry name" value="HSP70_1"/>
    <property type="match status" value="1"/>
</dbReference>
<dbReference type="PROSITE" id="PS01036">
    <property type="entry name" value="HSP70_3"/>
    <property type="match status" value="1"/>
</dbReference>
<dbReference type="InterPro" id="IPR018181">
    <property type="entry name" value="Heat_shock_70_CS"/>
</dbReference>
<evidence type="ECO:0000256" key="1">
    <source>
        <dbReference type="ARBA" id="ARBA00007381"/>
    </source>
</evidence>
<proteinExistence type="inferred from homology"/>
<dbReference type="Gene3D" id="3.90.640.10">
    <property type="entry name" value="Actin, Chain A, domain 4"/>
    <property type="match status" value="1"/>
</dbReference>
<name>K9W490_9CYAN</name>
<dbReference type="RefSeq" id="WP_015205266.1">
    <property type="nucleotide sequence ID" value="NC_019753.1"/>
</dbReference>
<evidence type="ECO:0000256" key="5">
    <source>
        <dbReference type="ARBA" id="ARBA00023016"/>
    </source>
</evidence>
<dbReference type="InterPro" id="IPR043129">
    <property type="entry name" value="ATPase_NBD"/>
</dbReference>
<evidence type="ECO:0000256" key="3">
    <source>
        <dbReference type="ARBA" id="ARBA00022741"/>
    </source>
</evidence>
<dbReference type="FunFam" id="3.90.640.10:FF:000003">
    <property type="entry name" value="Molecular chaperone DnaK"/>
    <property type="match status" value="1"/>
</dbReference>
<dbReference type="Gene3D" id="2.60.34.10">
    <property type="entry name" value="Substrate Binding Domain Of DNAk, Chain A, domain 1"/>
    <property type="match status" value="1"/>
</dbReference>
<evidence type="ECO:0000313" key="9">
    <source>
        <dbReference type="Proteomes" id="UP000010472"/>
    </source>
</evidence>
<evidence type="ECO:0000313" key="8">
    <source>
        <dbReference type="EMBL" id="AFZ15173.1"/>
    </source>
</evidence>
<evidence type="ECO:0000256" key="6">
    <source>
        <dbReference type="ARBA" id="ARBA00023186"/>
    </source>
</evidence>
<keyword evidence="4 7" id="KW-0067">ATP-binding</keyword>
<dbReference type="CDD" id="cd24029">
    <property type="entry name" value="ASKHA_NBD_HSP70_DnaK_HscA_HscC"/>
    <property type="match status" value="1"/>
</dbReference>
<keyword evidence="3 7" id="KW-0547">Nucleotide-binding</keyword>
<dbReference type="Pfam" id="PF00012">
    <property type="entry name" value="HSP70"/>
    <property type="match status" value="1"/>
</dbReference>
<keyword evidence="5 8" id="KW-0346">Stress response</keyword>
<keyword evidence="6" id="KW-0143">Chaperone</keyword>
<evidence type="ECO:0000256" key="4">
    <source>
        <dbReference type="ARBA" id="ARBA00022840"/>
    </source>
</evidence>
<dbReference type="PRINTS" id="PR00301">
    <property type="entry name" value="HEATSHOCK70"/>
</dbReference>
<dbReference type="AlphaFoldDB" id="K9W490"/>
<accession>K9W490</accession>
<dbReference type="PANTHER" id="PTHR19375">
    <property type="entry name" value="HEAT SHOCK PROTEIN 70KDA"/>
    <property type="match status" value="1"/>
</dbReference>
<reference evidence="8 9" key="1">
    <citation type="submission" date="2012-06" db="EMBL/GenBank/DDBJ databases">
        <title>Finished chromosome of genome of Crinalium epipsammum PCC 9333.</title>
        <authorList>
            <consortium name="US DOE Joint Genome Institute"/>
            <person name="Gugger M."/>
            <person name="Coursin T."/>
            <person name="Rippka R."/>
            <person name="Tandeau De Marsac N."/>
            <person name="Huntemann M."/>
            <person name="Wei C.-L."/>
            <person name="Han J."/>
            <person name="Detter J.C."/>
            <person name="Han C."/>
            <person name="Tapia R."/>
            <person name="Davenport K."/>
            <person name="Daligault H."/>
            <person name="Erkkila T."/>
            <person name="Gu W."/>
            <person name="Munk A.C.C."/>
            <person name="Teshima H."/>
            <person name="Xu Y."/>
            <person name="Chain P."/>
            <person name="Chen A."/>
            <person name="Krypides N."/>
            <person name="Mavromatis K."/>
            <person name="Markowitz V."/>
            <person name="Szeto E."/>
            <person name="Ivanova N."/>
            <person name="Mikhailova N."/>
            <person name="Ovchinnikova G."/>
            <person name="Pagani I."/>
            <person name="Pati A."/>
            <person name="Goodwin L."/>
            <person name="Peters L."/>
            <person name="Pitluck S."/>
            <person name="Woyke T."/>
            <person name="Kerfeld C."/>
        </authorList>
    </citation>
    <scope>NUCLEOTIDE SEQUENCE [LARGE SCALE GENOMIC DNA]</scope>
    <source>
        <strain evidence="8 9">PCC 9333</strain>
    </source>
</reference>
<dbReference type="GO" id="GO:0005524">
    <property type="term" value="F:ATP binding"/>
    <property type="evidence" value="ECO:0007669"/>
    <property type="project" value="UniProtKB-KW"/>
</dbReference>
<dbReference type="eggNOG" id="COG0443">
    <property type="taxonomic scope" value="Bacteria"/>
</dbReference>
<dbReference type="SUPFAM" id="SSF53067">
    <property type="entry name" value="Actin-like ATPase domain"/>
    <property type="match status" value="2"/>
</dbReference>
<dbReference type="KEGG" id="cep:Cri9333_4390"/>